<dbReference type="Proteomes" id="UP000247569">
    <property type="component" value="Unassembled WGS sequence"/>
</dbReference>
<evidence type="ECO:0000313" key="3">
    <source>
        <dbReference type="Proteomes" id="UP000247569"/>
    </source>
</evidence>
<sequence length="107" mass="11645">MADKVQYDSDLFFKAANKTGYARDRINTVLHTLQASINARGNPWGNDTLGRNFANGPDGSGGYTSSRDNMITGAQNIAGSLDNFSAGQTKSAKLLEKMEHDNRDGFR</sequence>
<dbReference type="AlphaFoldDB" id="A0A318K7R6"/>
<evidence type="ECO:0000256" key="1">
    <source>
        <dbReference type="SAM" id="MobiDB-lite"/>
    </source>
</evidence>
<accession>A0A318K7R6</accession>
<gene>
    <name evidence="2" type="ORF">DFR70_103347</name>
</gene>
<feature type="region of interest" description="Disordered" evidence="1">
    <location>
        <begin position="40"/>
        <end position="67"/>
    </location>
</feature>
<protein>
    <recommendedName>
        <fullName evidence="4">Excreted virulence factor EspC (Type VII ESX diderm)</fullName>
    </recommendedName>
</protein>
<reference evidence="2 3" key="1">
    <citation type="submission" date="2018-05" db="EMBL/GenBank/DDBJ databases">
        <title>Genomic Encyclopedia of Type Strains, Phase IV (KMG-IV): sequencing the most valuable type-strain genomes for metagenomic binning, comparative biology and taxonomic classification.</title>
        <authorList>
            <person name="Goeker M."/>
        </authorList>
    </citation>
    <scope>NUCLEOTIDE SEQUENCE [LARGE SCALE GENOMIC DNA]</scope>
    <source>
        <strain evidence="2 3">DSM 44704</strain>
    </source>
</reference>
<dbReference type="RefSeq" id="WP_040740946.1">
    <property type="nucleotide sequence ID" value="NZ_QJKF01000003.1"/>
</dbReference>
<dbReference type="EMBL" id="QJKF01000003">
    <property type="protein sequence ID" value="PXX66598.1"/>
    <property type="molecule type" value="Genomic_DNA"/>
</dbReference>
<organism evidence="2 3">
    <name type="scientific">Nocardia tenerifensis</name>
    <dbReference type="NCBI Taxonomy" id="228006"/>
    <lineage>
        <taxon>Bacteria</taxon>
        <taxon>Bacillati</taxon>
        <taxon>Actinomycetota</taxon>
        <taxon>Actinomycetes</taxon>
        <taxon>Mycobacteriales</taxon>
        <taxon>Nocardiaceae</taxon>
        <taxon>Nocardia</taxon>
    </lineage>
</organism>
<comment type="caution">
    <text evidence="2">The sequence shown here is derived from an EMBL/GenBank/DDBJ whole genome shotgun (WGS) entry which is preliminary data.</text>
</comment>
<proteinExistence type="predicted"/>
<evidence type="ECO:0008006" key="4">
    <source>
        <dbReference type="Google" id="ProtNLM"/>
    </source>
</evidence>
<dbReference type="OrthoDB" id="4560721at2"/>
<evidence type="ECO:0000313" key="2">
    <source>
        <dbReference type="EMBL" id="PXX66598.1"/>
    </source>
</evidence>
<keyword evidence="3" id="KW-1185">Reference proteome</keyword>
<name>A0A318K7R6_9NOCA</name>